<dbReference type="CDD" id="cd01949">
    <property type="entry name" value="GGDEF"/>
    <property type="match status" value="1"/>
</dbReference>
<gene>
    <name evidence="5" type="ORF">CLV27_0848</name>
</gene>
<evidence type="ECO:0000256" key="2">
    <source>
        <dbReference type="ARBA" id="ARBA00034247"/>
    </source>
</evidence>
<dbReference type="GO" id="GO:0052621">
    <property type="term" value="F:diguanylate cyclase activity"/>
    <property type="evidence" value="ECO:0007669"/>
    <property type="project" value="UniProtKB-EC"/>
</dbReference>
<keyword evidence="6" id="KW-1185">Reference proteome</keyword>
<keyword evidence="3" id="KW-0812">Transmembrane</keyword>
<reference evidence="5 6" key="1">
    <citation type="submission" date="2019-03" db="EMBL/GenBank/DDBJ databases">
        <title>Genomic Encyclopedia of Archaeal and Bacterial Type Strains, Phase II (KMG-II): from individual species to whole genera.</title>
        <authorList>
            <person name="Goeker M."/>
        </authorList>
    </citation>
    <scope>NUCLEOTIDE SEQUENCE [LARGE SCALE GENOMIC DNA]</scope>
    <source>
        <strain evidence="5 6">DSM 24425</strain>
    </source>
</reference>
<dbReference type="SUPFAM" id="SSF55073">
    <property type="entry name" value="Nucleotide cyclase"/>
    <property type="match status" value="1"/>
</dbReference>
<comment type="catalytic activity">
    <reaction evidence="2">
        <text>2 GTP = 3',3'-c-di-GMP + 2 diphosphate</text>
        <dbReference type="Rhea" id="RHEA:24898"/>
        <dbReference type="ChEBI" id="CHEBI:33019"/>
        <dbReference type="ChEBI" id="CHEBI:37565"/>
        <dbReference type="ChEBI" id="CHEBI:58805"/>
        <dbReference type="EC" id="2.7.7.65"/>
    </reaction>
</comment>
<dbReference type="Gene3D" id="3.30.70.270">
    <property type="match status" value="1"/>
</dbReference>
<comment type="caution">
    <text evidence="5">The sequence shown here is derived from an EMBL/GenBank/DDBJ whole genome shotgun (WGS) entry which is preliminary data.</text>
</comment>
<dbReference type="InterPro" id="IPR050469">
    <property type="entry name" value="Diguanylate_Cyclase"/>
</dbReference>
<keyword evidence="3" id="KW-1133">Transmembrane helix</keyword>
<name>A0A4R1GEY8_9BACT</name>
<dbReference type="RefSeq" id="WP_132526116.1">
    <property type="nucleotide sequence ID" value="NZ_SMFV01000002.1"/>
</dbReference>
<organism evidence="5 6">
    <name type="scientific">Phorcysia thermohydrogeniphila</name>
    <dbReference type="NCBI Taxonomy" id="936138"/>
    <lineage>
        <taxon>Bacteria</taxon>
        <taxon>Pseudomonadati</taxon>
        <taxon>Aquificota</taxon>
        <taxon>Aquificia</taxon>
        <taxon>Desulfurobacteriales</taxon>
        <taxon>Desulfurobacteriaceae</taxon>
        <taxon>Phorcysia</taxon>
    </lineage>
</organism>
<evidence type="ECO:0000313" key="6">
    <source>
        <dbReference type="Proteomes" id="UP000295777"/>
    </source>
</evidence>
<accession>A0A4R1GEY8</accession>
<feature type="transmembrane region" description="Helical" evidence="3">
    <location>
        <begin position="12"/>
        <end position="30"/>
    </location>
</feature>
<dbReference type="FunFam" id="3.30.70.270:FF:000001">
    <property type="entry name" value="Diguanylate cyclase domain protein"/>
    <property type="match status" value="1"/>
</dbReference>
<feature type="transmembrane region" description="Helical" evidence="3">
    <location>
        <begin position="169"/>
        <end position="190"/>
    </location>
</feature>
<dbReference type="PANTHER" id="PTHR45138:SF9">
    <property type="entry name" value="DIGUANYLATE CYCLASE DGCM-RELATED"/>
    <property type="match status" value="1"/>
</dbReference>
<dbReference type="Pfam" id="PF00990">
    <property type="entry name" value="GGDEF"/>
    <property type="match status" value="1"/>
</dbReference>
<protein>
    <recommendedName>
        <fullName evidence="1">diguanylate cyclase</fullName>
        <ecNumber evidence="1">2.7.7.65</ecNumber>
    </recommendedName>
</protein>
<dbReference type="PANTHER" id="PTHR45138">
    <property type="entry name" value="REGULATORY COMPONENTS OF SENSORY TRANSDUCTION SYSTEM"/>
    <property type="match status" value="1"/>
</dbReference>
<dbReference type="SMART" id="SM00267">
    <property type="entry name" value="GGDEF"/>
    <property type="match status" value="1"/>
</dbReference>
<sequence length="418" mass="48633">MESLKRFLLKRSSVIFIFSIVAIVAFSYVSTRDVGKIYNKNYLYITALAGKSLRYITDIYYNDYLIYQNLKNVKYRINDVEAVYLFFRGKEYLYSEGVSGDYFPLFRKCHEVEKEKMISVDGKVLVCYPFHEELASELLRDTRKEGVFAILFDKKYVEVILKDWFLKNLVLLFLLFGVGTLIVVAILVRISENFRLLESMIRRTEEFLKRENLAQEYKKELQKFVDSFSFLEFSKIGNLIINLMGRVVELTQRLKEQAIVDALTGLYNRNYLEQFVDKIVNLVQRQGLPLAVAMIDIDNFKQVNDTYGHKKGDEVLRTLGKIVKSSVRRSDIAIRYGGEEILIIFPNSKKEYAKYVVNRIKERLKSYDFGIGRPVTFSAGIAGYPEEVKDLSSLNSIIEIADKKLYLAKKKGKDRIEL</sequence>
<evidence type="ECO:0000259" key="4">
    <source>
        <dbReference type="PROSITE" id="PS50887"/>
    </source>
</evidence>
<dbReference type="InterPro" id="IPR000160">
    <property type="entry name" value="GGDEF_dom"/>
</dbReference>
<dbReference type="OrthoDB" id="9783076at2"/>
<proteinExistence type="predicted"/>
<evidence type="ECO:0000256" key="1">
    <source>
        <dbReference type="ARBA" id="ARBA00012528"/>
    </source>
</evidence>
<evidence type="ECO:0000313" key="5">
    <source>
        <dbReference type="EMBL" id="TCK05420.1"/>
    </source>
</evidence>
<evidence type="ECO:0000256" key="3">
    <source>
        <dbReference type="SAM" id="Phobius"/>
    </source>
</evidence>
<dbReference type="Proteomes" id="UP000295777">
    <property type="component" value="Unassembled WGS sequence"/>
</dbReference>
<dbReference type="EC" id="2.7.7.65" evidence="1"/>
<dbReference type="EMBL" id="SMFV01000002">
    <property type="protein sequence ID" value="TCK05420.1"/>
    <property type="molecule type" value="Genomic_DNA"/>
</dbReference>
<dbReference type="AlphaFoldDB" id="A0A4R1GEY8"/>
<feature type="domain" description="GGDEF" evidence="4">
    <location>
        <begin position="288"/>
        <end position="418"/>
    </location>
</feature>
<keyword evidence="3" id="KW-0472">Membrane</keyword>
<dbReference type="PROSITE" id="PS50887">
    <property type="entry name" value="GGDEF"/>
    <property type="match status" value="1"/>
</dbReference>
<dbReference type="NCBIfam" id="TIGR00254">
    <property type="entry name" value="GGDEF"/>
    <property type="match status" value="1"/>
</dbReference>
<dbReference type="InterPro" id="IPR029787">
    <property type="entry name" value="Nucleotide_cyclase"/>
</dbReference>
<dbReference type="InterPro" id="IPR043128">
    <property type="entry name" value="Rev_trsase/Diguanyl_cyclase"/>
</dbReference>